<evidence type="ECO:0000313" key="2">
    <source>
        <dbReference type="EMBL" id="SHH94137.1"/>
    </source>
</evidence>
<name>A0A1M5X2U4_9BACT</name>
<dbReference type="OrthoDB" id="7527830at2"/>
<dbReference type="AlphaFoldDB" id="A0A1M5X2U4"/>
<proteinExistence type="predicted"/>
<dbReference type="EMBL" id="FQXS01000016">
    <property type="protein sequence ID" value="SHH94137.1"/>
    <property type="molecule type" value="Genomic_DNA"/>
</dbReference>
<keyword evidence="1" id="KW-0812">Transmembrane</keyword>
<reference evidence="2 3" key="1">
    <citation type="submission" date="2016-11" db="EMBL/GenBank/DDBJ databases">
        <authorList>
            <person name="Jaros S."/>
            <person name="Januszkiewicz K."/>
            <person name="Wedrychowicz H."/>
        </authorList>
    </citation>
    <scope>NUCLEOTIDE SEQUENCE [LARGE SCALE GENOMIC DNA]</scope>
    <source>
        <strain evidence="2 3">DSM 9705</strain>
    </source>
</reference>
<keyword evidence="1" id="KW-0472">Membrane</keyword>
<keyword evidence="3" id="KW-1185">Reference proteome</keyword>
<organism evidence="2 3">
    <name type="scientific">Desulfofustis glycolicus DSM 9705</name>
    <dbReference type="NCBI Taxonomy" id="1121409"/>
    <lineage>
        <taxon>Bacteria</taxon>
        <taxon>Pseudomonadati</taxon>
        <taxon>Thermodesulfobacteriota</taxon>
        <taxon>Desulfobulbia</taxon>
        <taxon>Desulfobulbales</taxon>
        <taxon>Desulfocapsaceae</taxon>
        <taxon>Desulfofustis</taxon>
    </lineage>
</organism>
<keyword evidence="1" id="KW-1133">Transmembrane helix</keyword>
<feature type="transmembrane region" description="Helical" evidence="1">
    <location>
        <begin position="12"/>
        <end position="34"/>
    </location>
</feature>
<evidence type="ECO:0000313" key="3">
    <source>
        <dbReference type="Proteomes" id="UP000184139"/>
    </source>
</evidence>
<protein>
    <submittedName>
        <fullName evidence="2">Uncharacterized protein</fullName>
    </submittedName>
</protein>
<sequence length="128" mass="14099">MSANGNKWIDRVIVIICVVSFGSWLVGLAGSPLFHPDRHAPPRSGDQDPAELALAQAYWNRYPDVSGHSYFGENGVLGTNGARTHYLLHGKAEGRRWGPGPTEEIRSGEVLPSFTDRCNEEKTGRPNR</sequence>
<accession>A0A1M5X2U4</accession>
<evidence type="ECO:0000256" key="1">
    <source>
        <dbReference type="SAM" id="Phobius"/>
    </source>
</evidence>
<gene>
    <name evidence="2" type="ORF">SAMN02745124_02723</name>
</gene>
<dbReference type="RefSeq" id="WP_073376896.1">
    <property type="nucleotide sequence ID" value="NZ_FQXS01000016.1"/>
</dbReference>
<dbReference type="Proteomes" id="UP000184139">
    <property type="component" value="Unassembled WGS sequence"/>
</dbReference>